<evidence type="ECO:0000313" key="2">
    <source>
        <dbReference type="EMBL" id="KAA0033129.1"/>
    </source>
</evidence>
<sequence>MTSIVRTISKANLQAVMETVIHTISNDNKEDDLDDTRISSDSSIKVDRKRGEEGKNYYKREKAIPSTDSHVNKPHGAPLGFWSIQAFFYKVEMEAFIGNFGWKASIPYPLHISALKTTLSSHINSNYHSCRLVNSFA</sequence>
<feature type="region of interest" description="Disordered" evidence="1">
    <location>
        <begin position="31"/>
        <end position="70"/>
    </location>
</feature>
<evidence type="ECO:0000313" key="3">
    <source>
        <dbReference type="EMBL" id="TYK17103.1"/>
    </source>
</evidence>
<name>A0A5A7SVB9_CUCMM</name>
<evidence type="ECO:0000256" key="1">
    <source>
        <dbReference type="SAM" id="MobiDB-lite"/>
    </source>
</evidence>
<evidence type="ECO:0000313" key="5">
    <source>
        <dbReference type="Proteomes" id="UP000321947"/>
    </source>
</evidence>
<dbReference type="AlphaFoldDB" id="A0A5A7SVB9"/>
<comment type="caution">
    <text evidence="2">The sequence shown here is derived from an EMBL/GenBank/DDBJ whole genome shotgun (WGS) entry which is preliminary data.</text>
</comment>
<dbReference type="Proteomes" id="UP000321947">
    <property type="component" value="Unassembled WGS sequence"/>
</dbReference>
<organism evidence="2 4">
    <name type="scientific">Cucumis melo var. makuwa</name>
    <name type="common">Oriental melon</name>
    <dbReference type="NCBI Taxonomy" id="1194695"/>
    <lineage>
        <taxon>Eukaryota</taxon>
        <taxon>Viridiplantae</taxon>
        <taxon>Streptophyta</taxon>
        <taxon>Embryophyta</taxon>
        <taxon>Tracheophyta</taxon>
        <taxon>Spermatophyta</taxon>
        <taxon>Magnoliopsida</taxon>
        <taxon>eudicotyledons</taxon>
        <taxon>Gunneridae</taxon>
        <taxon>Pentapetalae</taxon>
        <taxon>rosids</taxon>
        <taxon>fabids</taxon>
        <taxon>Cucurbitales</taxon>
        <taxon>Cucurbitaceae</taxon>
        <taxon>Benincaseae</taxon>
        <taxon>Cucumis</taxon>
    </lineage>
</organism>
<proteinExistence type="predicted"/>
<protein>
    <submittedName>
        <fullName evidence="2">Uncharacterized protein</fullName>
    </submittedName>
</protein>
<dbReference type="Proteomes" id="UP000321393">
    <property type="component" value="Unassembled WGS sequence"/>
</dbReference>
<gene>
    <name evidence="3" type="ORF">E5676_scaffold1032G00370</name>
    <name evidence="2" type="ORF">E6C27_scaffold269G002670</name>
</gene>
<dbReference type="EMBL" id="SSTE01020983">
    <property type="protein sequence ID" value="KAA0033129.1"/>
    <property type="molecule type" value="Genomic_DNA"/>
</dbReference>
<dbReference type="EMBL" id="SSTD01008174">
    <property type="protein sequence ID" value="TYK17103.1"/>
    <property type="molecule type" value="Genomic_DNA"/>
</dbReference>
<feature type="compositionally biased region" description="Basic and acidic residues" evidence="1">
    <location>
        <begin position="44"/>
        <end position="63"/>
    </location>
</feature>
<evidence type="ECO:0000313" key="4">
    <source>
        <dbReference type="Proteomes" id="UP000321393"/>
    </source>
</evidence>
<reference evidence="4 5" key="1">
    <citation type="submission" date="2019-08" db="EMBL/GenBank/DDBJ databases">
        <title>Draft genome sequences of two oriental melons (Cucumis melo L. var makuwa).</title>
        <authorList>
            <person name="Kwon S.-Y."/>
        </authorList>
    </citation>
    <scope>NUCLEOTIDE SEQUENCE [LARGE SCALE GENOMIC DNA]</scope>
    <source>
        <strain evidence="5">cv. Chang Bougi</strain>
        <strain evidence="4">cv. SW 3</strain>
        <tissue evidence="2">Leaf</tissue>
    </source>
</reference>
<accession>A0A5A7SVB9</accession>